<keyword evidence="13" id="KW-0653">Protein transport</keyword>
<sequence length="346" mass="38108">MASKFVILIAVCISLISLTGGGNAVPSVKILVVGKTGSGKSTLINGLFGSEKVEVDGHDTLESDSVTKDVECFVEIYESGSEKEPWQKFNVTICDSPGFQDTSYSDEEYIEKLKSKCNDPDLVLYVVSMRETRWTIDQVETITLVNKALGTEIWNSTLLVLTFANEVEDIEKKNEFLKKFVQSLDKIGVKAGDMPVALAGHLLNGEGDHLPEHNITYWYTELLIKGVKQVKTKGVDALMLLILKNKDKVHVRSNESDIFDSWAHKFSSFPLKATSILFFEGTKAVICYVFNSKISMAVIAIVIFTISVTILPFGWLFASVVGVIAATTGYIIAQNITGELCNKTII</sequence>
<evidence type="ECO:0000256" key="2">
    <source>
        <dbReference type="ARBA" id="ARBA00004167"/>
    </source>
</evidence>
<dbReference type="InterPro" id="IPR027417">
    <property type="entry name" value="P-loop_NTPase"/>
</dbReference>
<dbReference type="GO" id="GO:0005525">
    <property type="term" value="F:GTP binding"/>
    <property type="evidence" value="ECO:0007669"/>
    <property type="project" value="UniProtKB-KW"/>
</dbReference>
<dbReference type="EnsemblMetazoa" id="XM_011405578.2">
    <property type="protein sequence ID" value="XP_011403880.1"/>
    <property type="gene ID" value="LOC105312714"/>
</dbReference>
<evidence type="ECO:0000256" key="15">
    <source>
        <dbReference type="ARBA" id="ARBA00023134"/>
    </source>
</evidence>
<evidence type="ECO:0000256" key="3">
    <source>
        <dbReference type="ARBA" id="ARBA00008535"/>
    </source>
</evidence>
<keyword evidence="6" id="KW-0934">Plastid</keyword>
<evidence type="ECO:0000256" key="12">
    <source>
        <dbReference type="ARBA" id="ARBA00022842"/>
    </source>
</evidence>
<evidence type="ECO:0000259" key="20">
    <source>
        <dbReference type="PROSITE" id="PS51720"/>
    </source>
</evidence>
<name>A0AAN0IMG5_AMPQE</name>
<evidence type="ECO:0000256" key="13">
    <source>
        <dbReference type="ARBA" id="ARBA00022927"/>
    </source>
</evidence>
<evidence type="ECO:0000256" key="16">
    <source>
        <dbReference type="ARBA" id="ARBA00023136"/>
    </source>
</evidence>
<dbReference type="PROSITE" id="PS51720">
    <property type="entry name" value="G_AIG1"/>
    <property type="match status" value="1"/>
</dbReference>
<evidence type="ECO:0000256" key="8">
    <source>
        <dbReference type="ARBA" id="ARBA00022723"/>
    </source>
</evidence>
<evidence type="ECO:0000256" key="14">
    <source>
        <dbReference type="ARBA" id="ARBA00022989"/>
    </source>
</evidence>
<reference evidence="22" key="1">
    <citation type="journal article" date="2010" name="Nature">
        <title>The Amphimedon queenslandica genome and the evolution of animal complexity.</title>
        <authorList>
            <person name="Srivastava M."/>
            <person name="Simakov O."/>
            <person name="Chapman J."/>
            <person name="Fahey B."/>
            <person name="Gauthier M.E."/>
            <person name="Mitros T."/>
            <person name="Richards G.S."/>
            <person name="Conaco C."/>
            <person name="Dacre M."/>
            <person name="Hellsten U."/>
            <person name="Larroux C."/>
            <person name="Putnam N.H."/>
            <person name="Stanke M."/>
            <person name="Adamska M."/>
            <person name="Darling A."/>
            <person name="Degnan S.M."/>
            <person name="Oakley T.H."/>
            <person name="Plachetzki D.C."/>
            <person name="Zhai Y."/>
            <person name="Adamski M."/>
            <person name="Calcino A."/>
            <person name="Cummins S.F."/>
            <person name="Goodstein D.M."/>
            <person name="Harris C."/>
            <person name="Jackson D.J."/>
            <person name="Leys S.P."/>
            <person name="Shu S."/>
            <person name="Woodcroft B.J."/>
            <person name="Vervoort M."/>
            <person name="Kosik K.S."/>
            <person name="Manning G."/>
            <person name="Degnan B.M."/>
            <person name="Rokhsar D.S."/>
        </authorList>
    </citation>
    <scope>NUCLEOTIDE SEQUENCE [LARGE SCALE GENOMIC DNA]</scope>
</reference>
<keyword evidence="9" id="KW-0547">Nucleotide-binding</keyword>
<protein>
    <recommendedName>
        <fullName evidence="20">AIG1-type G domain-containing protein</fullName>
    </recommendedName>
</protein>
<evidence type="ECO:0000256" key="19">
    <source>
        <dbReference type="SAM" id="SignalP"/>
    </source>
</evidence>
<keyword evidence="22" id="KW-1185">Reference proteome</keyword>
<keyword evidence="19" id="KW-0732">Signal</keyword>
<keyword evidence="5" id="KW-0150">Chloroplast</keyword>
<proteinExistence type="inferred from homology"/>
<evidence type="ECO:0000313" key="22">
    <source>
        <dbReference type="Proteomes" id="UP000007879"/>
    </source>
</evidence>
<keyword evidence="12" id="KW-0460">Magnesium</keyword>
<keyword evidence="15" id="KW-0342">GTP-binding</keyword>
<keyword evidence="14 18" id="KW-1133">Transmembrane helix</keyword>
<evidence type="ECO:0000256" key="1">
    <source>
        <dbReference type="ARBA" id="ARBA00001946"/>
    </source>
</evidence>
<evidence type="ECO:0000256" key="4">
    <source>
        <dbReference type="ARBA" id="ARBA00022448"/>
    </source>
</evidence>
<dbReference type="GO" id="GO:0016787">
    <property type="term" value="F:hydrolase activity"/>
    <property type="evidence" value="ECO:0007669"/>
    <property type="project" value="UniProtKB-KW"/>
</dbReference>
<comment type="similarity">
    <text evidence="3">Belongs to the TRAFAC class TrmE-Era-EngA-EngB-Septin-like GTPase superfamily. AIG1/Toc34/Toc159-like paraseptin GTPase family. IAN subfamily.</text>
</comment>
<feature type="domain" description="AIG1-type G" evidence="20">
    <location>
        <begin position="25"/>
        <end position="248"/>
    </location>
</feature>
<feature type="chain" id="PRO_5042907848" description="AIG1-type G domain-containing protein" evidence="19">
    <location>
        <begin position="25"/>
        <end position="346"/>
    </location>
</feature>
<feature type="signal peptide" evidence="19">
    <location>
        <begin position="1"/>
        <end position="24"/>
    </location>
</feature>
<dbReference type="PANTHER" id="PTHR10903:SF135">
    <property type="entry name" value="TRANSLOCASE OF CHLOROPLAST 120, CHLOROPLASTIC-RELATED"/>
    <property type="match status" value="1"/>
</dbReference>
<dbReference type="PANTHER" id="PTHR10903">
    <property type="entry name" value="GTPASE, IMAP FAMILY MEMBER-RELATED"/>
    <property type="match status" value="1"/>
</dbReference>
<keyword evidence="7 18" id="KW-0812">Transmembrane</keyword>
<keyword evidence="11" id="KW-1002">Plastid outer membrane</keyword>
<evidence type="ECO:0000256" key="17">
    <source>
        <dbReference type="ARBA" id="ARBA00024013"/>
    </source>
</evidence>
<evidence type="ECO:0000256" key="18">
    <source>
        <dbReference type="SAM" id="Phobius"/>
    </source>
</evidence>
<dbReference type="SUPFAM" id="SSF52540">
    <property type="entry name" value="P-loop containing nucleoside triphosphate hydrolases"/>
    <property type="match status" value="1"/>
</dbReference>
<dbReference type="Pfam" id="PF04548">
    <property type="entry name" value="AIG1"/>
    <property type="match status" value="1"/>
</dbReference>
<reference evidence="21" key="2">
    <citation type="submission" date="2024-06" db="UniProtKB">
        <authorList>
            <consortium name="EnsemblMetazoa"/>
        </authorList>
    </citation>
    <scope>IDENTIFICATION</scope>
</reference>
<evidence type="ECO:0000256" key="11">
    <source>
        <dbReference type="ARBA" id="ARBA00022805"/>
    </source>
</evidence>
<evidence type="ECO:0000256" key="7">
    <source>
        <dbReference type="ARBA" id="ARBA00022692"/>
    </source>
</evidence>
<evidence type="ECO:0000256" key="10">
    <source>
        <dbReference type="ARBA" id="ARBA00022801"/>
    </source>
</evidence>
<dbReference type="GeneID" id="105312714"/>
<evidence type="ECO:0000256" key="5">
    <source>
        <dbReference type="ARBA" id="ARBA00022528"/>
    </source>
</evidence>
<dbReference type="GO" id="GO:0015031">
    <property type="term" value="P:protein transport"/>
    <property type="evidence" value="ECO:0007669"/>
    <property type="project" value="UniProtKB-KW"/>
</dbReference>
<keyword evidence="16 18" id="KW-0472">Membrane</keyword>
<evidence type="ECO:0000256" key="6">
    <source>
        <dbReference type="ARBA" id="ARBA00022640"/>
    </source>
</evidence>
<comment type="subcellular location">
    <subcellularLocation>
        <location evidence="2">Membrane</location>
        <topology evidence="2">Single-pass membrane protein</topology>
    </subcellularLocation>
    <subcellularLocation>
        <location evidence="17">Plastid</location>
        <location evidence="17">Chloroplast outer membrane</location>
    </subcellularLocation>
</comment>
<organism evidence="21 22">
    <name type="scientific">Amphimedon queenslandica</name>
    <name type="common">Sponge</name>
    <dbReference type="NCBI Taxonomy" id="400682"/>
    <lineage>
        <taxon>Eukaryota</taxon>
        <taxon>Metazoa</taxon>
        <taxon>Porifera</taxon>
        <taxon>Demospongiae</taxon>
        <taxon>Heteroscleromorpha</taxon>
        <taxon>Haplosclerida</taxon>
        <taxon>Niphatidae</taxon>
        <taxon>Amphimedon</taxon>
    </lineage>
</organism>
<dbReference type="RefSeq" id="XP_011403880.1">
    <property type="nucleotide sequence ID" value="XM_011405578.2"/>
</dbReference>
<dbReference type="KEGG" id="aqu:105312714"/>
<evidence type="ECO:0000256" key="9">
    <source>
        <dbReference type="ARBA" id="ARBA00022741"/>
    </source>
</evidence>
<dbReference type="InterPro" id="IPR006703">
    <property type="entry name" value="G_AIG1"/>
</dbReference>
<keyword evidence="8" id="KW-0479">Metal-binding</keyword>
<dbReference type="InterPro" id="IPR045058">
    <property type="entry name" value="GIMA/IAN/Toc"/>
</dbReference>
<evidence type="ECO:0000313" key="21">
    <source>
        <dbReference type="EnsemblMetazoa" id="XP_011403880.1"/>
    </source>
</evidence>
<dbReference type="GO" id="GO:0046872">
    <property type="term" value="F:metal ion binding"/>
    <property type="evidence" value="ECO:0007669"/>
    <property type="project" value="UniProtKB-KW"/>
</dbReference>
<accession>A0AAN0IMG5</accession>
<dbReference type="AlphaFoldDB" id="A0AAN0IMG5"/>
<comment type="cofactor">
    <cofactor evidence="1">
        <name>Mg(2+)</name>
        <dbReference type="ChEBI" id="CHEBI:18420"/>
    </cofactor>
</comment>
<feature type="transmembrane region" description="Helical" evidence="18">
    <location>
        <begin position="296"/>
        <end position="326"/>
    </location>
</feature>
<dbReference type="Proteomes" id="UP000007879">
    <property type="component" value="Unassembled WGS sequence"/>
</dbReference>
<keyword evidence="10" id="KW-0378">Hydrolase</keyword>
<keyword evidence="4" id="KW-0813">Transport</keyword>
<dbReference type="Gene3D" id="3.40.50.300">
    <property type="entry name" value="P-loop containing nucleotide triphosphate hydrolases"/>
    <property type="match status" value="1"/>
</dbReference>
<dbReference type="GO" id="GO:0016020">
    <property type="term" value="C:membrane"/>
    <property type="evidence" value="ECO:0007669"/>
    <property type="project" value="UniProtKB-SubCell"/>
</dbReference>